<dbReference type="PANTHER" id="PTHR11803">
    <property type="entry name" value="2-IMINOBUTANOATE/2-IMINOPROPANOATE DEAMINASE RIDA"/>
    <property type="match status" value="1"/>
</dbReference>
<organism evidence="1 2">
    <name type="scientific">Alistipes hominis</name>
    <dbReference type="NCBI Taxonomy" id="2763015"/>
    <lineage>
        <taxon>Bacteria</taxon>
        <taxon>Pseudomonadati</taxon>
        <taxon>Bacteroidota</taxon>
        <taxon>Bacteroidia</taxon>
        <taxon>Bacteroidales</taxon>
        <taxon>Rikenellaceae</taxon>
        <taxon>Alistipes</taxon>
    </lineage>
</organism>
<dbReference type="PANTHER" id="PTHR11803:SF39">
    <property type="entry name" value="2-IMINOBUTANOATE_2-IMINOPROPANOATE DEAMINASE"/>
    <property type="match status" value="1"/>
</dbReference>
<dbReference type="Gene3D" id="3.30.1330.40">
    <property type="entry name" value="RutC-like"/>
    <property type="match status" value="1"/>
</dbReference>
<evidence type="ECO:0008006" key="3">
    <source>
        <dbReference type="Google" id="ProtNLM"/>
    </source>
</evidence>
<accession>A0ABR7CJ76</accession>
<dbReference type="Pfam" id="PF01042">
    <property type="entry name" value="Ribonuc_L-PSP"/>
    <property type="match status" value="1"/>
</dbReference>
<evidence type="ECO:0000313" key="2">
    <source>
        <dbReference type="Proteomes" id="UP000636891"/>
    </source>
</evidence>
<comment type="caution">
    <text evidence="1">The sequence shown here is derived from an EMBL/GenBank/DDBJ whole genome shotgun (WGS) entry which is preliminary data.</text>
</comment>
<proteinExistence type="predicted"/>
<dbReference type="EMBL" id="JACOOK010000001">
    <property type="protein sequence ID" value="MBC5615695.1"/>
    <property type="molecule type" value="Genomic_DNA"/>
</dbReference>
<gene>
    <name evidence="1" type="ORF">H8S08_01495</name>
</gene>
<evidence type="ECO:0000313" key="1">
    <source>
        <dbReference type="EMBL" id="MBC5615695.1"/>
    </source>
</evidence>
<dbReference type="InterPro" id="IPR006175">
    <property type="entry name" value="YjgF/YER057c/UK114"/>
</dbReference>
<dbReference type="SUPFAM" id="SSF55298">
    <property type="entry name" value="YjgF-like"/>
    <property type="match status" value="1"/>
</dbReference>
<keyword evidence="2" id="KW-1185">Reference proteome</keyword>
<dbReference type="RefSeq" id="WP_101571002.1">
    <property type="nucleotide sequence ID" value="NZ_JACOOK010000001.1"/>
</dbReference>
<sequence>MCFSSKVLFYSDVRIEIGYFERSGGIGECHAMLHVTDTQAPFAKQFGDISAAYFYLLSSYGGDLRPVFKRYFLSDAANQIAVLRAGEKPYPPCATSVVQQPPLDGGKIALWVYLQSDVEVAAIPSGVTADHNGYRHIWTAGGTSLCGASADQTETLLARYADLLAGLGCALENDCVRTWFFVQNVDVNYGGVVRARRGLFERHGLTPQTHYITSTGIEGRHSDPRCTVLFDAYAVQGLQPGQQTYLHARDYLNPTYEYGVTFERGVRVRYGDRSHVLLSGTASIDNRGEIVAPEDIAGQTVRMLENVEALLAEGEASADDLAQMIVYLRDATDYPAVRKIFDDRFGPVPRVFVHAPVCRPGWLIETECIAVRQECNPQFAPL</sequence>
<dbReference type="CDD" id="cd06153">
    <property type="entry name" value="YjgF_YER057c_UK114_like_5"/>
    <property type="match status" value="1"/>
</dbReference>
<dbReference type="Proteomes" id="UP000636891">
    <property type="component" value="Unassembled WGS sequence"/>
</dbReference>
<reference evidence="1 2" key="1">
    <citation type="submission" date="2020-08" db="EMBL/GenBank/DDBJ databases">
        <title>Genome public.</title>
        <authorList>
            <person name="Liu C."/>
            <person name="Sun Q."/>
        </authorList>
    </citation>
    <scope>NUCLEOTIDE SEQUENCE [LARGE SCALE GENOMIC DNA]</scope>
    <source>
        <strain evidence="1 2">New-7</strain>
    </source>
</reference>
<dbReference type="InterPro" id="IPR035959">
    <property type="entry name" value="RutC-like_sf"/>
</dbReference>
<protein>
    <recommendedName>
        <fullName evidence="3">Translation initiation inhibitor</fullName>
    </recommendedName>
</protein>
<name>A0ABR7CJ76_9BACT</name>